<feature type="region of interest" description="Disordered" evidence="1">
    <location>
        <begin position="1"/>
        <end position="61"/>
    </location>
</feature>
<keyword evidence="3" id="KW-1185">Reference proteome</keyword>
<dbReference type="AlphaFoldDB" id="A0A918XKV1"/>
<reference evidence="2 3" key="1">
    <citation type="journal article" date="2014" name="Int. J. Syst. Evol. Microbiol.">
        <title>Complete genome sequence of Corynebacterium casei LMG S-19264T (=DSM 44701T), isolated from a smear-ripened cheese.</title>
        <authorList>
            <consortium name="US DOE Joint Genome Institute (JGI-PGF)"/>
            <person name="Walter F."/>
            <person name="Albersmeier A."/>
            <person name="Kalinowski J."/>
            <person name="Ruckert C."/>
        </authorList>
    </citation>
    <scope>NUCLEOTIDE SEQUENCE [LARGE SCALE GENOMIC DNA]</scope>
    <source>
        <strain evidence="2 3">KCTC 19473</strain>
    </source>
</reference>
<gene>
    <name evidence="2" type="ORF">GCM10007147_44340</name>
</gene>
<evidence type="ECO:0000313" key="2">
    <source>
        <dbReference type="EMBL" id="GHD36779.1"/>
    </source>
</evidence>
<organism evidence="2 3">
    <name type="scientific">Nocardiopsis kunsanensis</name>
    <dbReference type="NCBI Taxonomy" id="141693"/>
    <lineage>
        <taxon>Bacteria</taxon>
        <taxon>Bacillati</taxon>
        <taxon>Actinomycetota</taxon>
        <taxon>Actinomycetes</taxon>
        <taxon>Streptosporangiales</taxon>
        <taxon>Nocardiopsidaceae</taxon>
        <taxon>Nocardiopsis</taxon>
    </lineage>
</organism>
<protein>
    <submittedName>
        <fullName evidence="2">Uncharacterized protein</fullName>
    </submittedName>
</protein>
<dbReference type="Proteomes" id="UP000654947">
    <property type="component" value="Unassembled WGS sequence"/>
</dbReference>
<proteinExistence type="predicted"/>
<dbReference type="EMBL" id="BMXL01000042">
    <property type="protein sequence ID" value="GHD36779.1"/>
    <property type="molecule type" value="Genomic_DNA"/>
</dbReference>
<feature type="compositionally biased region" description="Basic and acidic residues" evidence="1">
    <location>
        <begin position="1"/>
        <end position="19"/>
    </location>
</feature>
<accession>A0A918XKV1</accession>
<name>A0A918XKV1_9ACTN</name>
<evidence type="ECO:0000313" key="3">
    <source>
        <dbReference type="Proteomes" id="UP000654947"/>
    </source>
</evidence>
<evidence type="ECO:0000256" key="1">
    <source>
        <dbReference type="SAM" id="MobiDB-lite"/>
    </source>
</evidence>
<sequence>MGSGDDRSPVRRELPDRPFRSPPPGHIVGEAVTGVHDATRTGTESPVPDRRRAPSVVTVTT</sequence>
<comment type="caution">
    <text evidence="2">The sequence shown here is derived from an EMBL/GenBank/DDBJ whole genome shotgun (WGS) entry which is preliminary data.</text>
</comment>